<sequence length="334" mass="37096">MLANNQRPTSVIAPSSLTLGNFSVLTSSAELSPGICFEYYSGSFDNLPDFAVLSPELLGIADEVKILYLLHSSVFIDENFEQQVTELHSGNFAIRFTGILQITEPGKYSFSLGSNDGSILYIAGKTVAKNDGTHYYNEVEGSIKLGSPGLYPLTVLYFHKAGKVLEGAVMSGPKLSITYALVKEGVIFSSTPTKQSIPATRLFHLPSKTAQTNMNISHVSPHHLMAKDPNFDAIQKSLDGERKTNRMIRSSLSSMLNLNDEEMADMDTMAAFKRLEDDQLRLRRDYFWSVGLSLKLSYNPPLPVNLQDAWENLPQHLDHKHFPQFIISQSKDVS</sequence>
<keyword evidence="3" id="KW-1185">Reference proteome</keyword>
<dbReference type="AlphaFoldDB" id="A0A507C512"/>
<gene>
    <name evidence="2" type="ORF">SmJEL517_g02811</name>
</gene>
<comment type="caution">
    <text evidence="2">The sequence shown here is derived from an EMBL/GenBank/DDBJ whole genome shotgun (WGS) entry which is preliminary data.</text>
</comment>
<protein>
    <recommendedName>
        <fullName evidence="1">PA14 domain-containing protein</fullName>
    </recommendedName>
</protein>
<reference evidence="2 3" key="1">
    <citation type="journal article" date="2019" name="Sci. Rep.">
        <title>Comparative genomics of chytrid fungi reveal insights into the obligate biotrophic and pathogenic lifestyle of Synchytrium endobioticum.</title>
        <authorList>
            <person name="van de Vossenberg B.T.L.H."/>
            <person name="Warris S."/>
            <person name="Nguyen H.D.T."/>
            <person name="van Gent-Pelzer M.P.E."/>
            <person name="Joly D.L."/>
            <person name="van de Geest H.C."/>
            <person name="Bonants P.J.M."/>
            <person name="Smith D.S."/>
            <person name="Levesque C.A."/>
            <person name="van der Lee T.A.J."/>
        </authorList>
    </citation>
    <scope>NUCLEOTIDE SEQUENCE [LARGE SCALE GENOMIC DNA]</scope>
    <source>
        <strain evidence="2 3">JEL517</strain>
    </source>
</reference>
<dbReference type="RefSeq" id="XP_031025291.1">
    <property type="nucleotide sequence ID" value="XM_031168739.1"/>
</dbReference>
<dbReference type="GeneID" id="42004036"/>
<dbReference type="InterPro" id="IPR037524">
    <property type="entry name" value="PA14/GLEYA"/>
</dbReference>
<organism evidence="2 3">
    <name type="scientific">Synchytrium microbalum</name>
    <dbReference type="NCBI Taxonomy" id="1806994"/>
    <lineage>
        <taxon>Eukaryota</taxon>
        <taxon>Fungi</taxon>
        <taxon>Fungi incertae sedis</taxon>
        <taxon>Chytridiomycota</taxon>
        <taxon>Chytridiomycota incertae sedis</taxon>
        <taxon>Chytridiomycetes</taxon>
        <taxon>Synchytriales</taxon>
        <taxon>Synchytriaceae</taxon>
        <taxon>Synchytrium</taxon>
    </lineage>
</organism>
<feature type="domain" description="PA14" evidence="1">
    <location>
        <begin position="30"/>
        <end position="191"/>
    </location>
</feature>
<dbReference type="EMBL" id="QEAO01000013">
    <property type="protein sequence ID" value="TPX34571.1"/>
    <property type="molecule type" value="Genomic_DNA"/>
</dbReference>
<evidence type="ECO:0000313" key="2">
    <source>
        <dbReference type="EMBL" id="TPX34571.1"/>
    </source>
</evidence>
<name>A0A507C512_9FUNG</name>
<dbReference type="Pfam" id="PF07691">
    <property type="entry name" value="PA14"/>
    <property type="match status" value="1"/>
</dbReference>
<dbReference type="InterPro" id="IPR011658">
    <property type="entry name" value="PA14_dom"/>
</dbReference>
<evidence type="ECO:0000259" key="1">
    <source>
        <dbReference type="PROSITE" id="PS51820"/>
    </source>
</evidence>
<evidence type="ECO:0000313" key="3">
    <source>
        <dbReference type="Proteomes" id="UP000319731"/>
    </source>
</evidence>
<dbReference type="SUPFAM" id="SSF56988">
    <property type="entry name" value="Anthrax protective antigen"/>
    <property type="match status" value="1"/>
</dbReference>
<dbReference type="Proteomes" id="UP000319731">
    <property type="component" value="Unassembled WGS sequence"/>
</dbReference>
<dbReference type="Gene3D" id="3.90.182.10">
    <property type="entry name" value="Toxin - Anthrax Protective Antigen,domain 1"/>
    <property type="match status" value="1"/>
</dbReference>
<dbReference type="OrthoDB" id="412914at2759"/>
<accession>A0A507C512</accession>
<dbReference type="PROSITE" id="PS51820">
    <property type="entry name" value="PA14"/>
    <property type="match status" value="1"/>
</dbReference>
<proteinExistence type="predicted"/>